<dbReference type="Proteomes" id="UP000001661">
    <property type="component" value="Chromosome"/>
</dbReference>
<dbReference type="RefSeq" id="WP_013277801.1">
    <property type="nucleotide sequence ID" value="NC_014378.1"/>
</dbReference>
<dbReference type="Pfam" id="PF00270">
    <property type="entry name" value="DEAD"/>
    <property type="match status" value="1"/>
</dbReference>
<organism evidence="2 3">
    <name type="scientific">Acetohalobium arabaticum (strain ATCC 49924 / DSM 5501 / Z-7288)</name>
    <dbReference type="NCBI Taxonomy" id="574087"/>
    <lineage>
        <taxon>Bacteria</taxon>
        <taxon>Bacillati</taxon>
        <taxon>Bacillota</taxon>
        <taxon>Clostridia</taxon>
        <taxon>Halanaerobiales</taxon>
        <taxon>Halobacteroidaceae</taxon>
        <taxon>Acetohalobium</taxon>
    </lineage>
</organism>
<dbReference type="Gene3D" id="3.40.50.300">
    <property type="entry name" value="P-loop containing nucleotide triphosphate hydrolases"/>
    <property type="match status" value="1"/>
</dbReference>
<dbReference type="InterPro" id="IPR011545">
    <property type="entry name" value="DEAD/DEAH_box_helicase_dom"/>
</dbReference>
<evidence type="ECO:0000259" key="1">
    <source>
        <dbReference type="PROSITE" id="PS51192"/>
    </source>
</evidence>
<dbReference type="GO" id="GO:0005524">
    <property type="term" value="F:ATP binding"/>
    <property type="evidence" value="ECO:0007669"/>
    <property type="project" value="InterPro"/>
</dbReference>
<sequence>MIEISLSEDYEPVSKENPFNLEYTPLKHQYQTYRALQDNQIVMNLHNTGTGKTLASLLYLFDLQEIGGNVLFIAPTNELIHQHARDIKGFITENDLKFNVINVDAGLLEQLTSQARRNGDKLHRLLSNPLEFAKELDLEFTDRSYPFVFVTNPDIFYYALYFQYNRIDRRNLCQDFAALFSYIVIDEFHYYNSKQFANFLFFFALSKGFGYFAEDRRICLLSATPAQYVINYLEELDLKMEIIDLEGDQEKKLQTLTKAKAEIVAGDLDEEIDLVEDKITDYLHQGLEGVIIGNSLSRINRAFAQIEWPDKERITGPQSRRARQEANKKQLILATPTVDIGYNFDKENKNRQNIDFAVVEAKSVDELLQRIGRAGRVLGKEIQNQPSKLLILVDDNSYSVLADELEKNKEYGRKEFAKLLVKLNTPPQKKEFVQYINSYALLESFYPLYEMYCAMPDEIKDYIEELFNLLQEIFSGTKSFRKLLAIMSKFKHHERVCEGEEELSLQDCQDFSYWFDNRTYPDDVIEEYAENSGFQKSVMDFIRQEYAVKKSLFNFRDSFNGPRAVVYDPQDILASDEVTSYDLLHVIRNYKYDLYSSRQQFKEATGSDLKGDFYLQVRDFRSEKMRLSYRLKSPYGLDKQSFEEKLCNRPLALSGLELVSDSALKSEITNYFKEEYIPMLIMTNNLTSNLYGAVKNSAIYPVKIEMIFPDYDSEEYYVILGTAAFLVYPELRGAIYAAENQKEEPEIII</sequence>
<dbReference type="GO" id="GO:0003677">
    <property type="term" value="F:DNA binding"/>
    <property type="evidence" value="ECO:0007669"/>
    <property type="project" value="TreeGrafter"/>
</dbReference>
<gene>
    <name evidence="2" type="ordered locus">Acear_0819</name>
</gene>
<dbReference type="OrthoDB" id="9810236at2"/>
<dbReference type="KEGG" id="aar:Acear_0819"/>
<name>D9QVU6_ACEAZ</name>
<evidence type="ECO:0000313" key="3">
    <source>
        <dbReference type="Proteomes" id="UP000001661"/>
    </source>
</evidence>
<protein>
    <submittedName>
        <fullName evidence="2">CRISPR-associated helicase, Cas3 family</fullName>
    </submittedName>
</protein>
<dbReference type="PANTHER" id="PTHR47962:SF5">
    <property type="entry name" value="ATP-DEPENDENT HELICASE LHR-RELATED"/>
    <property type="match status" value="1"/>
</dbReference>
<dbReference type="InterPro" id="IPR052511">
    <property type="entry name" value="ATP-dep_Helicase"/>
</dbReference>
<dbReference type="STRING" id="574087.Acear_0819"/>
<dbReference type="eggNOG" id="COG1203">
    <property type="taxonomic scope" value="Bacteria"/>
</dbReference>
<dbReference type="HOGENOM" id="CLU_367165_0_0_9"/>
<dbReference type="SMART" id="SM00487">
    <property type="entry name" value="DEXDc"/>
    <property type="match status" value="1"/>
</dbReference>
<accession>D9QVU6</accession>
<dbReference type="EMBL" id="CP002105">
    <property type="protein sequence ID" value="ADL12355.1"/>
    <property type="molecule type" value="Genomic_DNA"/>
</dbReference>
<dbReference type="InterPro" id="IPR017575">
    <property type="entry name" value="CRISPR-assoc_helicase_Cas3"/>
</dbReference>
<dbReference type="GO" id="GO:0016887">
    <property type="term" value="F:ATP hydrolysis activity"/>
    <property type="evidence" value="ECO:0007669"/>
    <property type="project" value="TreeGrafter"/>
</dbReference>
<evidence type="ECO:0000313" key="2">
    <source>
        <dbReference type="EMBL" id="ADL12355.1"/>
    </source>
</evidence>
<dbReference type="InterPro" id="IPR027417">
    <property type="entry name" value="P-loop_NTPase"/>
</dbReference>
<proteinExistence type="predicted"/>
<dbReference type="PROSITE" id="PS51192">
    <property type="entry name" value="HELICASE_ATP_BIND_1"/>
    <property type="match status" value="1"/>
</dbReference>
<keyword evidence="3" id="KW-1185">Reference proteome</keyword>
<dbReference type="NCBIfam" id="TIGR03158">
    <property type="entry name" value="cas3_cyano"/>
    <property type="match status" value="1"/>
</dbReference>
<dbReference type="AlphaFoldDB" id="D9QVU6"/>
<reference evidence="2 3" key="1">
    <citation type="journal article" date="2010" name="Stand. Genomic Sci.">
        <title>Complete genome sequence of Acetohalobium arabaticum type strain (Z-7288).</title>
        <authorList>
            <person name="Sikorski J."/>
            <person name="Lapidus A."/>
            <person name="Chertkov O."/>
            <person name="Lucas S."/>
            <person name="Copeland A."/>
            <person name="Glavina Del Rio T."/>
            <person name="Nolan M."/>
            <person name="Tice H."/>
            <person name="Cheng J.F."/>
            <person name="Han C."/>
            <person name="Brambilla E."/>
            <person name="Pitluck S."/>
            <person name="Liolios K."/>
            <person name="Ivanova N."/>
            <person name="Mavromatis K."/>
            <person name="Mikhailova N."/>
            <person name="Pati A."/>
            <person name="Bruce D."/>
            <person name="Detter C."/>
            <person name="Tapia R."/>
            <person name="Goodwin L."/>
            <person name="Chen A."/>
            <person name="Palaniappan K."/>
            <person name="Land M."/>
            <person name="Hauser L."/>
            <person name="Chang Y.J."/>
            <person name="Jeffries C.D."/>
            <person name="Rohde M."/>
            <person name="Goker M."/>
            <person name="Spring S."/>
            <person name="Woyke T."/>
            <person name="Bristow J."/>
            <person name="Eisen J.A."/>
            <person name="Markowitz V."/>
            <person name="Hugenholtz P."/>
            <person name="Kyrpides N.C."/>
            <person name="Klenk H.P."/>
        </authorList>
    </citation>
    <scope>NUCLEOTIDE SEQUENCE [LARGE SCALE GENOMIC DNA]</scope>
    <source>
        <strain evidence="3">ATCC 49924 / DSM 5501 / Z-7288</strain>
    </source>
</reference>
<feature type="domain" description="Helicase ATP-binding" evidence="1">
    <location>
        <begin position="33"/>
        <end position="243"/>
    </location>
</feature>
<dbReference type="SUPFAM" id="SSF52540">
    <property type="entry name" value="P-loop containing nucleoside triphosphate hydrolases"/>
    <property type="match status" value="2"/>
</dbReference>
<dbReference type="PANTHER" id="PTHR47962">
    <property type="entry name" value="ATP-DEPENDENT HELICASE LHR-RELATED-RELATED"/>
    <property type="match status" value="1"/>
</dbReference>
<dbReference type="InterPro" id="IPR014001">
    <property type="entry name" value="Helicase_ATP-bd"/>
</dbReference>